<dbReference type="EMBL" id="GL871245">
    <property type="protein sequence ID" value="EGC31571.1"/>
    <property type="molecule type" value="Genomic_DNA"/>
</dbReference>
<keyword evidence="4" id="KW-0812">Transmembrane</keyword>
<dbReference type="GO" id="GO:0005802">
    <property type="term" value="C:trans-Golgi network"/>
    <property type="evidence" value="ECO:0000318"/>
    <property type="project" value="GO_Central"/>
</dbReference>
<dbReference type="RefSeq" id="XP_003291913.1">
    <property type="nucleotide sequence ID" value="XM_003291865.1"/>
</dbReference>
<dbReference type="VEuPathDB" id="AmoebaDB:DICPUDRAFT_39748"/>
<dbReference type="GO" id="GO:0055037">
    <property type="term" value="C:recycling endosome"/>
    <property type="evidence" value="ECO:0000318"/>
    <property type="project" value="GO_Central"/>
</dbReference>
<dbReference type="SMART" id="SM00326">
    <property type="entry name" value="SH3"/>
    <property type="match status" value="1"/>
</dbReference>
<keyword evidence="4" id="KW-1133">Transmembrane helix</keyword>
<dbReference type="Gene3D" id="2.30.29.30">
    <property type="entry name" value="Pleckstrin-homology domain (PH domain)/Phosphotyrosine-binding domain (PTB)"/>
    <property type="match status" value="1"/>
</dbReference>
<dbReference type="Gene3D" id="2.30.30.40">
    <property type="entry name" value="SH3 Domains"/>
    <property type="match status" value="1"/>
</dbReference>
<dbReference type="PROSITE" id="PS50003">
    <property type="entry name" value="PH_DOMAIN"/>
    <property type="match status" value="1"/>
</dbReference>
<dbReference type="GO" id="GO:0005829">
    <property type="term" value="C:cytosol"/>
    <property type="evidence" value="ECO:0007669"/>
    <property type="project" value="UniProtKB-ARBA"/>
</dbReference>
<evidence type="ECO:0008006" key="9">
    <source>
        <dbReference type="Google" id="ProtNLM"/>
    </source>
</evidence>
<dbReference type="AlphaFoldDB" id="F0ZWW7"/>
<keyword evidence="1 2" id="KW-0728">SH3 domain</keyword>
<evidence type="ECO:0000256" key="2">
    <source>
        <dbReference type="PROSITE-ProRule" id="PRU00192"/>
    </source>
</evidence>
<dbReference type="GO" id="GO:0005547">
    <property type="term" value="F:phosphatidylinositol-3,4,5-trisphosphate binding"/>
    <property type="evidence" value="ECO:0007669"/>
    <property type="project" value="UniProtKB-ARBA"/>
</dbReference>
<evidence type="ECO:0000259" key="6">
    <source>
        <dbReference type="PROSITE" id="PS50003"/>
    </source>
</evidence>
<dbReference type="GeneID" id="10505660"/>
<dbReference type="Proteomes" id="UP000001064">
    <property type="component" value="Unassembled WGS sequence"/>
</dbReference>
<dbReference type="STRING" id="5786.F0ZWW7"/>
<dbReference type="InterPro" id="IPR001452">
    <property type="entry name" value="SH3_domain"/>
</dbReference>
<dbReference type="OrthoDB" id="19605at2759"/>
<dbReference type="KEGG" id="dpp:DICPUDRAFT_39748"/>
<dbReference type="OMA" id="RTNCFQI"/>
<evidence type="ECO:0000256" key="4">
    <source>
        <dbReference type="SAM" id="Phobius"/>
    </source>
</evidence>
<dbReference type="CDD" id="cd00174">
    <property type="entry name" value="SH3"/>
    <property type="match status" value="1"/>
</dbReference>
<dbReference type="eggNOG" id="ENOG502RCWK">
    <property type="taxonomic scope" value="Eukaryota"/>
</dbReference>
<dbReference type="GO" id="GO:0042147">
    <property type="term" value="P:retrograde transport, endosome to Golgi"/>
    <property type="evidence" value="ECO:0000318"/>
    <property type="project" value="GO_Central"/>
</dbReference>
<dbReference type="InParanoid" id="F0ZWW7"/>
<evidence type="ECO:0000313" key="7">
    <source>
        <dbReference type="EMBL" id="EGC31571.1"/>
    </source>
</evidence>
<evidence type="ECO:0000256" key="1">
    <source>
        <dbReference type="ARBA" id="ARBA00022443"/>
    </source>
</evidence>
<feature type="coiled-coil region" evidence="3">
    <location>
        <begin position="155"/>
        <end position="183"/>
    </location>
</feature>
<dbReference type="GO" id="GO:0001881">
    <property type="term" value="P:receptor recycling"/>
    <property type="evidence" value="ECO:0000318"/>
    <property type="project" value="GO_Central"/>
</dbReference>
<feature type="non-terminal residue" evidence="7">
    <location>
        <position position="318"/>
    </location>
</feature>
<dbReference type="InterPro" id="IPR051707">
    <property type="entry name" value="PI-Interact_SigTrans_Reg"/>
</dbReference>
<dbReference type="InterPro" id="IPR001849">
    <property type="entry name" value="PH_domain"/>
</dbReference>
<dbReference type="PROSITE" id="PS50002">
    <property type="entry name" value="SH3"/>
    <property type="match status" value="1"/>
</dbReference>
<sequence>FLGLPKGIALYRYEATEDEELTLEEGDIVDIHDEANDGWWKVKKISENEKNEQNINGNNNNSNKKDEGIFPHNYVYKLPTMDFYQLSQNKTCPIQYIQNVLRENQLNNTNNAEQNKGDFNFNEYNSQSIKDETHLIASLSDPMEKISPPLNTDQYQQQQIEEQKQQEELLKLQKEQNDERQKQQGITIKLNDVAKEGFLIKKGHIRRNWNVRWFQLKRNILTYSKTPNEPKLSGTIVLSSETEIDIATNMKRTNCFQIKNQGFVFYCSSQSPDDMESWIHALNQAKVNIIIMLFFFFFDSYTNFFFFQLFFFSECTLI</sequence>
<dbReference type="Pfam" id="PF00169">
    <property type="entry name" value="PH"/>
    <property type="match status" value="1"/>
</dbReference>
<dbReference type="PANTHER" id="PTHR14336">
    <property type="entry name" value="TANDEM PH DOMAIN CONTAINING PROTEIN"/>
    <property type="match status" value="1"/>
</dbReference>
<dbReference type="Pfam" id="PF00018">
    <property type="entry name" value="SH3_1"/>
    <property type="match status" value="1"/>
</dbReference>
<proteinExistence type="predicted"/>
<dbReference type="GO" id="GO:0005769">
    <property type="term" value="C:early endosome"/>
    <property type="evidence" value="ECO:0000318"/>
    <property type="project" value="GO_Central"/>
</dbReference>
<keyword evidence="3" id="KW-0175">Coiled coil</keyword>
<keyword evidence="4" id="KW-0472">Membrane</keyword>
<organism evidence="7 8">
    <name type="scientific">Dictyostelium purpureum</name>
    <name type="common">Slime mold</name>
    <dbReference type="NCBI Taxonomy" id="5786"/>
    <lineage>
        <taxon>Eukaryota</taxon>
        <taxon>Amoebozoa</taxon>
        <taxon>Evosea</taxon>
        <taxon>Eumycetozoa</taxon>
        <taxon>Dictyostelia</taxon>
        <taxon>Dictyosteliales</taxon>
        <taxon>Dictyosteliaceae</taxon>
        <taxon>Dictyostelium</taxon>
    </lineage>
</organism>
<protein>
    <recommendedName>
        <fullName evidence="9">PH domain-containing protein</fullName>
    </recommendedName>
</protein>
<reference evidence="8" key="1">
    <citation type="journal article" date="2011" name="Genome Biol.">
        <title>Comparative genomics of the social amoebae Dictyostelium discoideum and Dictyostelium purpureum.</title>
        <authorList>
            <consortium name="US DOE Joint Genome Institute (JGI-PGF)"/>
            <person name="Sucgang R."/>
            <person name="Kuo A."/>
            <person name="Tian X."/>
            <person name="Salerno W."/>
            <person name="Parikh A."/>
            <person name="Feasley C.L."/>
            <person name="Dalin E."/>
            <person name="Tu H."/>
            <person name="Huang E."/>
            <person name="Barry K."/>
            <person name="Lindquist E."/>
            <person name="Shapiro H."/>
            <person name="Bruce D."/>
            <person name="Schmutz J."/>
            <person name="Salamov A."/>
            <person name="Fey P."/>
            <person name="Gaudet P."/>
            <person name="Anjard C."/>
            <person name="Babu M.M."/>
            <person name="Basu S."/>
            <person name="Bushmanova Y."/>
            <person name="van der Wel H."/>
            <person name="Katoh-Kurasawa M."/>
            <person name="Dinh C."/>
            <person name="Coutinho P.M."/>
            <person name="Saito T."/>
            <person name="Elias M."/>
            <person name="Schaap P."/>
            <person name="Kay R.R."/>
            <person name="Henrissat B."/>
            <person name="Eichinger L."/>
            <person name="Rivero F."/>
            <person name="Putnam N.H."/>
            <person name="West C.M."/>
            <person name="Loomis W.F."/>
            <person name="Chisholm R.L."/>
            <person name="Shaulsky G."/>
            <person name="Strassmann J.E."/>
            <person name="Queller D.C."/>
            <person name="Kuspa A."/>
            <person name="Grigoriev I.V."/>
        </authorList>
    </citation>
    <scope>NUCLEOTIDE SEQUENCE [LARGE SCALE GENOMIC DNA]</scope>
    <source>
        <strain evidence="8">QSDP1</strain>
    </source>
</reference>
<gene>
    <name evidence="7" type="ORF">DICPUDRAFT_39748</name>
</gene>
<dbReference type="FunFam" id="2.30.29.30:FF:000286">
    <property type="entry name" value="PH-protein kinase domain containing protein"/>
    <property type="match status" value="1"/>
</dbReference>
<feature type="transmembrane region" description="Helical" evidence="4">
    <location>
        <begin position="289"/>
        <end position="312"/>
    </location>
</feature>
<evidence type="ECO:0000259" key="5">
    <source>
        <dbReference type="PROSITE" id="PS50002"/>
    </source>
</evidence>
<dbReference type="InterPro" id="IPR036028">
    <property type="entry name" value="SH3-like_dom_sf"/>
</dbReference>
<dbReference type="PANTHER" id="PTHR14336:SF8">
    <property type="entry name" value="PROTEIN OPY1"/>
    <property type="match status" value="1"/>
</dbReference>
<keyword evidence="8" id="KW-1185">Reference proteome</keyword>
<dbReference type="SMART" id="SM00233">
    <property type="entry name" value="PH"/>
    <property type="match status" value="1"/>
</dbReference>
<dbReference type="InterPro" id="IPR011993">
    <property type="entry name" value="PH-like_dom_sf"/>
</dbReference>
<name>F0ZWW7_DICPU</name>
<feature type="domain" description="SH3" evidence="5">
    <location>
        <begin position="2"/>
        <end position="80"/>
    </location>
</feature>
<evidence type="ECO:0000313" key="8">
    <source>
        <dbReference type="Proteomes" id="UP000001064"/>
    </source>
</evidence>
<accession>F0ZWW7</accession>
<evidence type="ECO:0000256" key="3">
    <source>
        <dbReference type="SAM" id="Coils"/>
    </source>
</evidence>
<dbReference type="SUPFAM" id="SSF50044">
    <property type="entry name" value="SH3-domain"/>
    <property type="match status" value="1"/>
</dbReference>
<feature type="domain" description="PH" evidence="6">
    <location>
        <begin position="192"/>
        <end position="287"/>
    </location>
</feature>
<dbReference type="GO" id="GO:0007032">
    <property type="term" value="P:endosome organization"/>
    <property type="evidence" value="ECO:0000318"/>
    <property type="project" value="GO_Central"/>
</dbReference>
<dbReference type="SUPFAM" id="SSF50729">
    <property type="entry name" value="PH domain-like"/>
    <property type="match status" value="1"/>
</dbReference>
<dbReference type="PRINTS" id="PR00452">
    <property type="entry name" value="SH3DOMAIN"/>
</dbReference>